<sequence>MTGPLPARVSRTWRDRFAQQGLPGLVDRKRTGRPPAFSPLQAAKAEPAGERCLPFGI</sequence>
<accession>A0ABS4M7C9</accession>
<name>A0ABS4M7C9_9ACTN</name>
<evidence type="ECO:0000256" key="1">
    <source>
        <dbReference type="SAM" id="MobiDB-lite"/>
    </source>
</evidence>
<comment type="caution">
    <text evidence="2">The sequence shown here is derived from an EMBL/GenBank/DDBJ whole genome shotgun (WGS) entry which is preliminary data.</text>
</comment>
<dbReference type="Proteomes" id="UP001519309">
    <property type="component" value="Unassembled WGS sequence"/>
</dbReference>
<reference evidence="2 3" key="1">
    <citation type="submission" date="2021-03" db="EMBL/GenBank/DDBJ databases">
        <title>Genomic Encyclopedia of Type Strains, Phase IV (KMG-IV): sequencing the most valuable type-strain genomes for metagenomic binning, comparative biology and taxonomic classification.</title>
        <authorList>
            <person name="Goeker M."/>
        </authorList>
    </citation>
    <scope>NUCLEOTIDE SEQUENCE [LARGE SCALE GENOMIC DNA]</scope>
    <source>
        <strain evidence="2 3">DSM 40499</strain>
    </source>
</reference>
<organism evidence="2 3">
    <name type="scientific">Streptomyces griseochromogenes</name>
    <dbReference type="NCBI Taxonomy" id="68214"/>
    <lineage>
        <taxon>Bacteria</taxon>
        <taxon>Bacillati</taxon>
        <taxon>Actinomycetota</taxon>
        <taxon>Actinomycetes</taxon>
        <taxon>Kitasatosporales</taxon>
        <taxon>Streptomycetaceae</taxon>
        <taxon>Streptomyces</taxon>
    </lineage>
</organism>
<protein>
    <recommendedName>
        <fullName evidence="4">DNA-binding domain-containing protein</fullName>
    </recommendedName>
</protein>
<feature type="region of interest" description="Disordered" evidence="1">
    <location>
        <begin position="20"/>
        <end position="45"/>
    </location>
</feature>
<proteinExistence type="predicted"/>
<keyword evidence="3" id="KW-1185">Reference proteome</keyword>
<dbReference type="RefSeq" id="WP_159400138.1">
    <property type="nucleotide sequence ID" value="NZ_CP016279.1"/>
</dbReference>
<gene>
    <name evidence="2" type="ORF">J2Z21_008601</name>
</gene>
<dbReference type="EMBL" id="JAGGLP010000031">
    <property type="protein sequence ID" value="MBP2055585.1"/>
    <property type="molecule type" value="Genomic_DNA"/>
</dbReference>
<evidence type="ECO:0008006" key="4">
    <source>
        <dbReference type="Google" id="ProtNLM"/>
    </source>
</evidence>
<evidence type="ECO:0000313" key="2">
    <source>
        <dbReference type="EMBL" id="MBP2055585.1"/>
    </source>
</evidence>
<evidence type="ECO:0000313" key="3">
    <source>
        <dbReference type="Proteomes" id="UP001519309"/>
    </source>
</evidence>